<evidence type="ECO:0000256" key="7">
    <source>
        <dbReference type="ARBA" id="ARBA00023157"/>
    </source>
</evidence>
<evidence type="ECO:0000256" key="6">
    <source>
        <dbReference type="ARBA" id="ARBA00022803"/>
    </source>
</evidence>
<dbReference type="GO" id="GO:0046677">
    <property type="term" value="P:response to antibiotic"/>
    <property type="evidence" value="ECO:0007669"/>
    <property type="project" value="UniProtKB-KW"/>
</dbReference>
<keyword evidence="5 10" id="KW-0378">Hydrolase</keyword>
<dbReference type="EMBL" id="FIZP01000001">
    <property type="protein sequence ID" value="CZE46472.1"/>
    <property type="molecule type" value="Genomic_DNA"/>
</dbReference>
<evidence type="ECO:0000313" key="11">
    <source>
        <dbReference type="Proteomes" id="UP000069632"/>
    </source>
</evidence>
<dbReference type="PANTHER" id="PTHR13891">
    <property type="entry name" value="CYTOCHROME C OXIDASE ASSEMBLY FACTOR 7"/>
    <property type="match status" value="1"/>
</dbReference>
<feature type="chain" id="PRO_5039896883" description="beta-lactamase" evidence="9">
    <location>
        <begin position="19"/>
        <end position="144"/>
    </location>
</feature>
<evidence type="ECO:0000313" key="10">
    <source>
        <dbReference type="EMBL" id="CZE46472.1"/>
    </source>
</evidence>
<evidence type="ECO:0000256" key="4">
    <source>
        <dbReference type="ARBA" id="ARBA00022737"/>
    </source>
</evidence>
<organism evidence="10 11">
    <name type="scientific">Campylobacter geochelonis</name>
    <dbReference type="NCBI Taxonomy" id="1780362"/>
    <lineage>
        <taxon>Bacteria</taxon>
        <taxon>Pseudomonadati</taxon>
        <taxon>Campylobacterota</taxon>
        <taxon>Epsilonproteobacteria</taxon>
        <taxon>Campylobacterales</taxon>
        <taxon>Campylobacteraceae</taxon>
        <taxon>Campylobacter</taxon>
    </lineage>
</organism>
<evidence type="ECO:0000256" key="5">
    <source>
        <dbReference type="ARBA" id="ARBA00022801"/>
    </source>
</evidence>
<comment type="similarity">
    <text evidence="2">Belongs to the hcp beta-lactamase family.</text>
</comment>
<name>A0A128EB26_9BACT</name>
<dbReference type="OrthoDB" id="9772133at2"/>
<evidence type="ECO:0000256" key="8">
    <source>
        <dbReference type="ARBA" id="ARBA00023251"/>
    </source>
</evidence>
<evidence type="ECO:0000256" key="9">
    <source>
        <dbReference type="SAM" id="SignalP"/>
    </source>
</evidence>
<sequence length="144" mass="16225">MKRLILLPFLALFLYAQSGENEFKKYDENCTKGDEFSCAQIGMTYLKESDLEGAWVYFDRGCKAKFGVSCELKAYMQTQIGEYDEAFKTFSKACDNNSSYSCLNLAVLYDNGNGVKKDIKKATSLFAKACKLGDRSACQMLNVR</sequence>
<comment type="catalytic activity">
    <reaction evidence="1">
        <text>a beta-lactam + H2O = a substituted beta-amino acid</text>
        <dbReference type="Rhea" id="RHEA:20401"/>
        <dbReference type="ChEBI" id="CHEBI:15377"/>
        <dbReference type="ChEBI" id="CHEBI:35627"/>
        <dbReference type="ChEBI" id="CHEBI:140347"/>
        <dbReference type="EC" id="3.5.2.6"/>
    </reaction>
</comment>
<dbReference type="Gene3D" id="1.25.40.10">
    <property type="entry name" value="Tetratricopeptide repeat domain"/>
    <property type="match status" value="1"/>
</dbReference>
<dbReference type="InterPro" id="IPR006597">
    <property type="entry name" value="Sel1-like"/>
</dbReference>
<protein>
    <recommendedName>
        <fullName evidence="3">beta-lactamase</fullName>
        <ecNumber evidence="3">3.5.2.6</ecNumber>
    </recommendedName>
</protein>
<dbReference type="EC" id="3.5.2.6" evidence="3"/>
<gene>
    <name evidence="10" type="primary">hcpD_1</name>
    <name evidence="10" type="ORF">ERS672216_00389</name>
</gene>
<proteinExistence type="inferred from homology"/>
<dbReference type="InterPro" id="IPR040239">
    <property type="entry name" value="HcpB-like"/>
</dbReference>
<dbReference type="RefSeq" id="WP_075531234.1">
    <property type="nucleotide sequence ID" value="NZ_CP053844.1"/>
</dbReference>
<dbReference type="PANTHER" id="PTHR13891:SF1">
    <property type="entry name" value="CYTOCHROME C OXIDASE ASSEMBLY FACTOR 7"/>
    <property type="match status" value="1"/>
</dbReference>
<dbReference type="SMART" id="SM00671">
    <property type="entry name" value="SEL1"/>
    <property type="match status" value="3"/>
</dbReference>
<keyword evidence="7" id="KW-1015">Disulfide bond</keyword>
<keyword evidence="11" id="KW-1185">Reference proteome</keyword>
<dbReference type="InterPro" id="IPR011990">
    <property type="entry name" value="TPR-like_helical_dom_sf"/>
</dbReference>
<dbReference type="AlphaFoldDB" id="A0A128EB26"/>
<keyword evidence="8" id="KW-0046">Antibiotic resistance</keyword>
<dbReference type="Proteomes" id="UP000069632">
    <property type="component" value="Unassembled WGS sequence"/>
</dbReference>
<evidence type="ECO:0000256" key="2">
    <source>
        <dbReference type="ARBA" id="ARBA00008486"/>
    </source>
</evidence>
<dbReference type="Pfam" id="PF08238">
    <property type="entry name" value="Sel1"/>
    <property type="match status" value="1"/>
</dbReference>
<dbReference type="GO" id="GO:0008800">
    <property type="term" value="F:beta-lactamase activity"/>
    <property type="evidence" value="ECO:0007669"/>
    <property type="project" value="UniProtKB-EC"/>
</dbReference>
<keyword evidence="9" id="KW-0732">Signal</keyword>
<keyword evidence="4" id="KW-0677">Repeat</keyword>
<evidence type="ECO:0000256" key="3">
    <source>
        <dbReference type="ARBA" id="ARBA00012865"/>
    </source>
</evidence>
<feature type="signal peptide" evidence="9">
    <location>
        <begin position="1"/>
        <end position="18"/>
    </location>
</feature>
<accession>A0A128EB26</accession>
<keyword evidence="6" id="KW-0802">TPR repeat</keyword>
<reference evidence="10 11" key="1">
    <citation type="submission" date="2016-02" db="EMBL/GenBank/DDBJ databases">
        <authorList>
            <consortium name="Pathogen Informatics"/>
        </authorList>
    </citation>
    <scope>NUCLEOTIDE SEQUENCE [LARGE SCALE GENOMIC DNA]</scope>
    <source>
        <strain evidence="10 11">RC20</strain>
    </source>
</reference>
<evidence type="ECO:0000256" key="1">
    <source>
        <dbReference type="ARBA" id="ARBA00001526"/>
    </source>
</evidence>
<dbReference type="SUPFAM" id="SSF81901">
    <property type="entry name" value="HCP-like"/>
    <property type="match status" value="1"/>
</dbReference>